<dbReference type="Proteomes" id="UP000294338">
    <property type="component" value="Chromosome 1"/>
</dbReference>
<dbReference type="Pfam" id="PF01458">
    <property type="entry name" value="SUFBD_core"/>
    <property type="match status" value="1"/>
</dbReference>
<dbReference type="PANTHER" id="PTHR43575">
    <property type="entry name" value="PROTEIN ABCI7, CHLOROPLASTIC"/>
    <property type="match status" value="1"/>
</dbReference>
<dbReference type="GO" id="GO:0016226">
    <property type="term" value="P:iron-sulfur cluster assembly"/>
    <property type="evidence" value="ECO:0007669"/>
    <property type="project" value="InterPro"/>
</dbReference>
<evidence type="ECO:0000313" key="2">
    <source>
        <dbReference type="EMBL" id="VFP80647.1"/>
    </source>
</evidence>
<accession>A0A451D4J4</accession>
<sequence>MPGLLTKTDDILRQWKNLLEIRENLDSLQARQHWHEVLRLGFPEQTQEEWRYIPLDWLLDQKFVFPNPVTLNLNMIIDHALPIDALRLVFVDGRFSSELSDAEHDPFTIHVIPSTSQEAVFGNPIHPEFFLHLTESFVDQVTFIHLADGKKTTRPLYLLHITTGSNCSPCSASDKLHTSAYRCHLQQDSSTEAVVIEHFITINSSSYFTMARFTANIGNNARFKHYYFSFEDSRGSHFSHNDLSIGSDTYAESHNFLLGSRLTRHQTSIKLHGDNSRLILNSVVIPIGAEVFENRTWLEHANASCNSQQLHKTIVYDCAKAVFNGTLKVSLHAPKTSAQMNNNNLLLGSAAEVDTRPQLEIYNDDVKCGHGATISCINEEQIFYLRARGIQKSIAQRMIIEAFCSEVTEFLSHSLLKEAVQKRITDRVGG</sequence>
<name>A0A451D4J4_9GAMM</name>
<dbReference type="SUPFAM" id="SSF101960">
    <property type="entry name" value="Stabilizer of iron transporter SufD"/>
    <property type="match status" value="1"/>
</dbReference>
<dbReference type="InterPro" id="IPR037284">
    <property type="entry name" value="SUF_FeS_clus_asmbl_SufBD_sf"/>
</dbReference>
<proteinExistence type="predicted"/>
<evidence type="ECO:0000259" key="1">
    <source>
        <dbReference type="Pfam" id="PF01458"/>
    </source>
</evidence>
<gene>
    <name evidence="2" type="primary">sufD</name>
    <name evidence="2" type="ORF">ERCISPPS3390_528</name>
</gene>
<evidence type="ECO:0000313" key="3">
    <source>
        <dbReference type="Proteomes" id="UP000294338"/>
    </source>
</evidence>
<feature type="domain" description="SUF system FeS cluster assembly SufBD core" evidence="1">
    <location>
        <begin position="177"/>
        <end position="403"/>
    </location>
</feature>
<dbReference type="NCBIfam" id="NF008194">
    <property type="entry name" value="PRK10948.1"/>
    <property type="match status" value="1"/>
</dbReference>
<dbReference type="PANTHER" id="PTHR43575:SF1">
    <property type="entry name" value="PROTEIN ABCI7, CHLOROPLASTIC"/>
    <property type="match status" value="1"/>
</dbReference>
<dbReference type="InterPro" id="IPR055346">
    <property type="entry name" value="Fe-S_cluster_assembly_SufBD"/>
</dbReference>
<protein>
    <submittedName>
        <fullName evidence="2">FeS cluster assembly protein SufD</fullName>
    </submittedName>
</protein>
<dbReference type="InterPro" id="IPR011542">
    <property type="entry name" value="SUF_FeS_clus_asmbl_SufD"/>
</dbReference>
<organism evidence="2 3">
    <name type="scientific">Candidatus Erwinia haradaeae</name>
    <dbReference type="NCBI Taxonomy" id="1922217"/>
    <lineage>
        <taxon>Bacteria</taxon>
        <taxon>Pseudomonadati</taxon>
        <taxon>Pseudomonadota</taxon>
        <taxon>Gammaproteobacteria</taxon>
        <taxon>Enterobacterales</taxon>
        <taxon>Erwiniaceae</taxon>
        <taxon>Erwinia</taxon>
    </lineage>
</organism>
<dbReference type="NCBIfam" id="TIGR01981">
    <property type="entry name" value="sufD"/>
    <property type="match status" value="1"/>
</dbReference>
<dbReference type="RefSeq" id="WP_197095267.1">
    <property type="nucleotide sequence ID" value="NZ_LR217705.1"/>
</dbReference>
<dbReference type="InterPro" id="IPR000825">
    <property type="entry name" value="SUF_FeS_clus_asmbl_SufBD_core"/>
</dbReference>
<reference evidence="2 3" key="1">
    <citation type="submission" date="2019-02" db="EMBL/GenBank/DDBJ databases">
        <authorList>
            <person name="Manzano-Marin A."/>
            <person name="Manzano-Marin A."/>
        </authorList>
    </citation>
    <scope>NUCLEOTIDE SEQUENCE [LARGE SCALE GENOMIC DNA]</scope>
    <source>
        <strain evidence="2 3">ErCisplendens/pseudotsugae</strain>
    </source>
</reference>
<dbReference type="EMBL" id="LR217705">
    <property type="protein sequence ID" value="VFP80647.1"/>
    <property type="molecule type" value="Genomic_DNA"/>
</dbReference>
<dbReference type="AlphaFoldDB" id="A0A451D4J4"/>